<keyword evidence="4 10" id="KW-0132">Cell division</keyword>
<dbReference type="GO" id="GO:0005829">
    <property type="term" value="C:cytosol"/>
    <property type="evidence" value="ECO:0007669"/>
    <property type="project" value="TreeGrafter"/>
</dbReference>
<organism evidence="10 11">
    <name type="scientific">Variovorax terrae</name>
    <dbReference type="NCBI Taxonomy" id="2923278"/>
    <lineage>
        <taxon>Bacteria</taxon>
        <taxon>Pseudomonadati</taxon>
        <taxon>Pseudomonadota</taxon>
        <taxon>Betaproteobacteria</taxon>
        <taxon>Burkholderiales</taxon>
        <taxon>Comamonadaceae</taxon>
        <taxon>Variovorax</taxon>
    </lineage>
</organism>
<sequence>MKQLEVQIMGQSYLLGCPEGGESRLLEAVEKVDSAMCRIRDAGKVKARDRIAVLAALNLAFDLSDRNAGFQASGFGSAEPLPLGSADDGSTDPRLAALLQRLDNALGGDGRLL</sequence>
<dbReference type="Proteomes" id="UP001139447">
    <property type="component" value="Unassembled WGS sequence"/>
</dbReference>
<evidence type="ECO:0000313" key="10">
    <source>
        <dbReference type="EMBL" id="MCJ0762932.1"/>
    </source>
</evidence>
<keyword evidence="5" id="KW-0717">Septation</keyword>
<dbReference type="AlphaFoldDB" id="A0A9X1VW28"/>
<dbReference type="GO" id="GO:0030428">
    <property type="term" value="C:cell septum"/>
    <property type="evidence" value="ECO:0007669"/>
    <property type="project" value="TreeGrafter"/>
</dbReference>
<dbReference type="GO" id="GO:0000921">
    <property type="term" value="P:septin ring assembly"/>
    <property type="evidence" value="ECO:0007669"/>
    <property type="project" value="TreeGrafter"/>
</dbReference>
<dbReference type="Gene3D" id="1.20.5.50">
    <property type="match status" value="1"/>
</dbReference>
<dbReference type="EMBL" id="JALGBI010000001">
    <property type="protein sequence ID" value="MCJ0762932.1"/>
    <property type="molecule type" value="Genomic_DNA"/>
</dbReference>
<name>A0A9X1VW28_9BURK</name>
<dbReference type="Gene3D" id="3.30.160.880">
    <property type="entry name" value="Cell division protein ZapA protomer, N-terminal domain"/>
    <property type="match status" value="1"/>
</dbReference>
<dbReference type="RefSeq" id="WP_243305498.1">
    <property type="nucleotide sequence ID" value="NZ_JALGBI010000001.1"/>
</dbReference>
<dbReference type="InterPro" id="IPR036192">
    <property type="entry name" value="Cell_div_ZapA-like_sf"/>
</dbReference>
<evidence type="ECO:0000256" key="1">
    <source>
        <dbReference type="ARBA" id="ARBA00004496"/>
    </source>
</evidence>
<evidence type="ECO:0000256" key="7">
    <source>
        <dbReference type="ARBA" id="ARBA00024910"/>
    </source>
</evidence>
<proteinExistence type="predicted"/>
<dbReference type="PANTHER" id="PTHR34981">
    <property type="entry name" value="CELL DIVISION PROTEIN ZAPA"/>
    <property type="match status" value="1"/>
</dbReference>
<dbReference type="GO" id="GO:0000917">
    <property type="term" value="P:division septum assembly"/>
    <property type="evidence" value="ECO:0007669"/>
    <property type="project" value="UniProtKB-KW"/>
</dbReference>
<evidence type="ECO:0000256" key="2">
    <source>
        <dbReference type="ARBA" id="ARBA00015195"/>
    </source>
</evidence>
<gene>
    <name evidence="10" type="ORF">MMF98_06890</name>
</gene>
<keyword evidence="11" id="KW-1185">Reference proteome</keyword>
<reference evidence="10" key="1">
    <citation type="submission" date="2022-03" db="EMBL/GenBank/DDBJ databases">
        <authorList>
            <person name="Woo C.Y."/>
        </authorList>
    </citation>
    <scope>NUCLEOTIDE SEQUENCE</scope>
    <source>
        <strain evidence="10">CYS-02</strain>
    </source>
</reference>
<accession>A0A9X1VW28</accession>
<comment type="subunit">
    <text evidence="8">Homodimer. Interacts with FtsZ.</text>
</comment>
<evidence type="ECO:0000256" key="9">
    <source>
        <dbReference type="ARBA" id="ARBA00033158"/>
    </source>
</evidence>
<comment type="function">
    <text evidence="7">Activator of cell division through the inhibition of FtsZ GTPase activity, therefore promoting FtsZ assembly into bundles of protofilaments necessary for the formation of the division Z ring. It is recruited early at mid-cell but it is not essential for cell division.</text>
</comment>
<dbReference type="InterPro" id="IPR042233">
    <property type="entry name" value="Cell_div_ZapA_N"/>
</dbReference>
<evidence type="ECO:0000256" key="6">
    <source>
        <dbReference type="ARBA" id="ARBA00023306"/>
    </source>
</evidence>
<dbReference type="GO" id="GO:0032153">
    <property type="term" value="C:cell division site"/>
    <property type="evidence" value="ECO:0007669"/>
    <property type="project" value="TreeGrafter"/>
</dbReference>
<dbReference type="GO" id="GO:0043093">
    <property type="term" value="P:FtsZ-dependent cytokinesis"/>
    <property type="evidence" value="ECO:0007669"/>
    <property type="project" value="TreeGrafter"/>
</dbReference>
<dbReference type="InterPro" id="IPR007838">
    <property type="entry name" value="Cell_div_ZapA-like"/>
</dbReference>
<dbReference type="Pfam" id="PF05164">
    <property type="entry name" value="ZapA"/>
    <property type="match status" value="1"/>
</dbReference>
<evidence type="ECO:0000256" key="5">
    <source>
        <dbReference type="ARBA" id="ARBA00023210"/>
    </source>
</evidence>
<evidence type="ECO:0000256" key="3">
    <source>
        <dbReference type="ARBA" id="ARBA00022490"/>
    </source>
</evidence>
<comment type="caution">
    <text evidence="10">The sequence shown here is derived from an EMBL/GenBank/DDBJ whole genome shotgun (WGS) entry which is preliminary data.</text>
</comment>
<protein>
    <recommendedName>
        <fullName evidence="2">Cell division protein ZapA</fullName>
    </recommendedName>
    <alternativeName>
        <fullName evidence="9">Z ring-associated protein ZapA</fullName>
    </alternativeName>
</protein>
<keyword evidence="3" id="KW-0963">Cytoplasm</keyword>
<dbReference type="SUPFAM" id="SSF102829">
    <property type="entry name" value="Cell division protein ZapA-like"/>
    <property type="match status" value="1"/>
</dbReference>
<comment type="subcellular location">
    <subcellularLocation>
        <location evidence="1">Cytoplasm</location>
    </subcellularLocation>
</comment>
<evidence type="ECO:0000256" key="4">
    <source>
        <dbReference type="ARBA" id="ARBA00022618"/>
    </source>
</evidence>
<keyword evidence="6" id="KW-0131">Cell cycle</keyword>
<dbReference type="PANTHER" id="PTHR34981:SF1">
    <property type="entry name" value="CELL DIVISION PROTEIN ZAPA"/>
    <property type="match status" value="1"/>
</dbReference>
<evidence type="ECO:0000313" key="11">
    <source>
        <dbReference type="Proteomes" id="UP001139447"/>
    </source>
</evidence>
<evidence type="ECO:0000256" key="8">
    <source>
        <dbReference type="ARBA" id="ARBA00026068"/>
    </source>
</evidence>